<dbReference type="InterPro" id="IPR001258">
    <property type="entry name" value="NHL_repeat"/>
</dbReference>
<dbReference type="GO" id="GO:0000209">
    <property type="term" value="P:protein polyubiquitination"/>
    <property type="evidence" value="ECO:0007669"/>
    <property type="project" value="TreeGrafter"/>
</dbReference>
<sequence>MASIEAIIEDNFLSHTKSVSSEIRNKFKRTHEVLQEREAALLDKLQKLEDEWTERYSEGNENKEFLDQNLAMFDARIKELENRVLTAKHSYKNVVLEWDVELEKKLSVTGDIHLNAMKQRRDYKKLGEPVATFGKHRNTPESSPGVFCYPRAIALNPLNNFMYICDVNNKRVQVFNKYFEFVFQFREQMNFPNGICINQNQVYVTQDGSNILTVYSTEGKYLQSVGGKGKNELEFNEPRGIDCSTEMNRIYIAEKGNDRIHCLNSDLTFHSFIDNIFGAKDVKLTSKEVFVLSNSNPCVSIFTYSHQLIREIIPRGEDYRLVQYPSQFVLDEDFNFLISDYNSHCICVYSYEGEFAYKFGKKEVERGNFIKPAGITICPEGRIIVTSSNPNHCVQIF</sequence>
<feature type="coiled-coil region" evidence="3">
    <location>
        <begin position="31"/>
        <end position="83"/>
    </location>
</feature>
<dbReference type="GO" id="GO:0008270">
    <property type="term" value="F:zinc ion binding"/>
    <property type="evidence" value="ECO:0007669"/>
    <property type="project" value="UniProtKB-KW"/>
</dbReference>
<evidence type="ECO:0000256" key="1">
    <source>
        <dbReference type="ARBA" id="ARBA00022737"/>
    </source>
</evidence>
<dbReference type="EMBL" id="JAKMXF010000222">
    <property type="protein sequence ID" value="KAI6654353.1"/>
    <property type="molecule type" value="Genomic_DNA"/>
</dbReference>
<accession>A0AAV7K093</accession>
<keyword evidence="3" id="KW-0175">Coiled coil</keyword>
<proteinExistence type="predicted"/>
<protein>
    <submittedName>
        <fullName evidence="4">Uncharacterized protein</fullName>
    </submittedName>
</protein>
<evidence type="ECO:0000256" key="2">
    <source>
        <dbReference type="PROSITE-ProRule" id="PRU00504"/>
    </source>
</evidence>
<name>A0AAV7K093_9METZ</name>
<feature type="repeat" description="NHL" evidence="2">
    <location>
        <begin position="222"/>
        <end position="266"/>
    </location>
</feature>
<dbReference type="PANTHER" id="PTHR24104:SF25">
    <property type="entry name" value="PROTEIN LIN-41"/>
    <property type="match status" value="1"/>
</dbReference>
<evidence type="ECO:0000313" key="5">
    <source>
        <dbReference type="Proteomes" id="UP001165289"/>
    </source>
</evidence>
<comment type="caution">
    <text evidence="4">The sequence shown here is derived from an EMBL/GenBank/DDBJ whole genome shotgun (WGS) entry which is preliminary data.</text>
</comment>
<evidence type="ECO:0000256" key="3">
    <source>
        <dbReference type="SAM" id="Coils"/>
    </source>
</evidence>
<evidence type="ECO:0000313" key="4">
    <source>
        <dbReference type="EMBL" id="KAI6654353.1"/>
    </source>
</evidence>
<dbReference type="Pfam" id="PF01436">
    <property type="entry name" value="NHL"/>
    <property type="match status" value="2"/>
</dbReference>
<gene>
    <name evidence="4" type="ORF">LOD99_750</name>
</gene>
<dbReference type="CDD" id="cd05819">
    <property type="entry name" value="NHL"/>
    <property type="match status" value="1"/>
</dbReference>
<dbReference type="PANTHER" id="PTHR24104">
    <property type="entry name" value="E3 UBIQUITIN-PROTEIN LIGASE NHLRC1-RELATED"/>
    <property type="match status" value="1"/>
</dbReference>
<feature type="repeat" description="NHL" evidence="2">
    <location>
        <begin position="356"/>
        <end position="397"/>
    </location>
</feature>
<feature type="repeat" description="NHL" evidence="2">
    <location>
        <begin position="139"/>
        <end position="178"/>
    </location>
</feature>
<keyword evidence="5" id="KW-1185">Reference proteome</keyword>
<dbReference type="SUPFAM" id="SSF101898">
    <property type="entry name" value="NHL repeat"/>
    <property type="match status" value="1"/>
</dbReference>
<dbReference type="AlphaFoldDB" id="A0AAV7K093"/>
<organism evidence="4 5">
    <name type="scientific">Oopsacas minuta</name>
    <dbReference type="NCBI Taxonomy" id="111878"/>
    <lineage>
        <taxon>Eukaryota</taxon>
        <taxon>Metazoa</taxon>
        <taxon>Porifera</taxon>
        <taxon>Hexactinellida</taxon>
        <taxon>Hexasterophora</taxon>
        <taxon>Lyssacinosida</taxon>
        <taxon>Leucopsacidae</taxon>
        <taxon>Oopsacas</taxon>
    </lineage>
</organism>
<dbReference type="GO" id="GO:0043161">
    <property type="term" value="P:proteasome-mediated ubiquitin-dependent protein catabolic process"/>
    <property type="evidence" value="ECO:0007669"/>
    <property type="project" value="TreeGrafter"/>
</dbReference>
<reference evidence="4 5" key="1">
    <citation type="journal article" date="2023" name="BMC Biol.">
        <title>The compact genome of the sponge Oopsacas minuta (Hexactinellida) is lacking key metazoan core genes.</title>
        <authorList>
            <person name="Santini S."/>
            <person name="Schenkelaars Q."/>
            <person name="Jourda C."/>
            <person name="Duchesne M."/>
            <person name="Belahbib H."/>
            <person name="Rocher C."/>
            <person name="Selva M."/>
            <person name="Riesgo A."/>
            <person name="Vervoort M."/>
            <person name="Leys S.P."/>
            <person name="Kodjabachian L."/>
            <person name="Le Bivic A."/>
            <person name="Borchiellini C."/>
            <person name="Claverie J.M."/>
            <person name="Renard E."/>
        </authorList>
    </citation>
    <scope>NUCLEOTIDE SEQUENCE [LARGE SCALE GENOMIC DNA]</scope>
    <source>
        <strain evidence="4">SPO-2</strain>
    </source>
</reference>
<dbReference type="GO" id="GO:0061630">
    <property type="term" value="F:ubiquitin protein ligase activity"/>
    <property type="evidence" value="ECO:0007669"/>
    <property type="project" value="TreeGrafter"/>
</dbReference>
<dbReference type="InterPro" id="IPR011042">
    <property type="entry name" value="6-blade_b-propeller_TolB-like"/>
</dbReference>
<dbReference type="Proteomes" id="UP001165289">
    <property type="component" value="Unassembled WGS sequence"/>
</dbReference>
<dbReference type="PROSITE" id="PS51125">
    <property type="entry name" value="NHL"/>
    <property type="match status" value="3"/>
</dbReference>
<dbReference type="Gene3D" id="2.120.10.30">
    <property type="entry name" value="TolB, C-terminal domain"/>
    <property type="match status" value="1"/>
</dbReference>
<dbReference type="InterPro" id="IPR050952">
    <property type="entry name" value="TRIM-NHL_E3_ligases"/>
</dbReference>
<keyword evidence="1" id="KW-0677">Repeat</keyword>